<protein>
    <submittedName>
        <fullName evidence="1">7146_t:CDS:1</fullName>
    </submittedName>
</protein>
<dbReference type="EMBL" id="CAJVPY010002390">
    <property type="protein sequence ID" value="CAG8559108.1"/>
    <property type="molecule type" value="Genomic_DNA"/>
</dbReference>
<dbReference type="Proteomes" id="UP000789405">
    <property type="component" value="Unassembled WGS sequence"/>
</dbReference>
<name>A0A9N9FVG4_9GLOM</name>
<keyword evidence="2" id="KW-1185">Reference proteome</keyword>
<sequence>MDRDPNSMSFEKILKALEEGKQELILRLQKNEGLQKNKGLENEVLTFCHKAEQLEQRIFYKNSIF</sequence>
<accession>A0A9N9FVG4</accession>
<organism evidence="1 2">
    <name type="scientific">Dentiscutata erythropus</name>
    <dbReference type="NCBI Taxonomy" id="1348616"/>
    <lineage>
        <taxon>Eukaryota</taxon>
        <taxon>Fungi</taxon>
        <taxon>Fungi incertae sedis</taxon>
        <taxon>Mucoromycota</taxon>
        <taxon>Glomeromycotina</taxon>
        <taxon>Glomeromycetes</taxon>
        <taxon>Diversisporales</taxon>
        <taxon>Gigasporaceae</taxon>
        <taxon>Dentiscutata</taxon>
    </lineage>
</organism>
<proteinExistence type="predicted"/>
<gene>
    <name evidence="1" type="ORF">DERYTH_LOCUS5648</name>
</gene>
<evidence type="ECO:0000313" key="2">
    <source>
        <dbReference type="Proteomes" id="UP000789405"/>
    </source>
</evidence>
<reference evidence="1" key="1">
    <citation type="submission" date="2021-06" db="EMBL/GenBank/DDBJ databases">
        <authorList>
            <person name="Kallberg Y."/>
            <person name="Tangrot J."/>
            <person name="Rosling A."/>
        </authorList>
    </citation>
    <scope>NUCLEOTIDE SEQUENCE</scope>
    <source>
        <strain evidence="1">MA453B</strain>
    </source>
</reference>
<comment type="caution">
    <text evidence="1">The sequence shown here is derived from an EMBL/GenBank/DDBJ whole genome shotgun (WGS) entry which is preliminary data.</text>
</comment>
<evidence type="ECO:0000313" key="1">
    <source>
        <dbReference type="EMBL" id="CAG8559108.1"/>
    </source>
</evidence>
<dbReference type="AlphaFoldDB" id="A0A9N9FVG4"/>